<reference evidence="2 3" key="1">
    <citation type="submission" date="2019-01" db="EMBL/GenBank/DDBJ databases">
        <title>Genomic insights into the origins and evolution of symbiotic genes in the Phaseolus vulgaris microsymbionts.</title>
        <authorList>
            <person name="Tong W."/>
        </authorList>
    </citation>
    <scope>NUCLEOTIDE SEQUENCE [LARGE SCALE GENOMIC DNA]</scope>
    <source>
        <strain evidence="2 3">FH23</strain>
        <plasmid evidence="3">prapfh23d</plasmid>
    </source>
</reference>
<protein>
    <recommendedName>
        <fullName evidence="1">VapC50 C-terminal domain-containing protein</fullName>
    </recommendedName>
</protein>
<keyword evidence="3" id="KW-1185">Reference proteome</keyword>
<organism evidence="2 3">
    <name type="scientific">Rhizobium acidisoli</name>
    <dbReference type="NCBI Taxonomy" id="1538158"/>
    <lineage>
        <taxon>Bacteria</taxon>
        <taxon>Pseudomonadati</taxon>
        <taxon>Pseudomonadota</taxon>
        <taxon>Alphaproteobacteria</taxon>
        <taxon>Hyphomicrobiales</taxon>
        <taxon>Rhizobiaceae</taxon>
        <taxon>Rhizobium/Agrobacterium group</taxon>
        <taxon>Rhizobium</taxon>
    </lineage>
</organism>
<dbReference type="EMBL" id="CP035002">
    <property type="protein sequence ID" value="QAS83202.1"/>
    <property type="molecule type" value="Genomic_DNA"/>
</dbReference>
<dbReference type="KEGG" id="rad:CO657_36185"/>
<gene>
    <name evidence="2" type="ORF">CO657_36185</name>
</gene>
<evidence type="ECO:0000313" key="2">
    <source>
        <dbReference type="EMBL" id="QAS83202.1"/>
    </source>
</evidence>
<dbReference type="AlphaFoldDB" id="A0AAE6C5C4"/>
<dbReference type="Pfam" id="PF26343">
    <property type="entry name" value="VapC50_C"/>
    <property type="match status" value="1"/>
</dbReference>
<dbReference type="Proteomes" id="UP000220927">
    <property type="component" value="Plasmid pRapFH23d"/>
</dbReference>
<keyword evidence="2" id="KW-0614">Plasmid</keyword>
<dbReference type="InterPro" id="IPR058652">
    <property type="entry name" value="VapC50_C"/>
</dbReference>
<proteinExistence type="predicted"/>
<feature type="domain" description="VapC50 C-terminal" evidence="1">
    <location>
        <begin position="36"/>
        <end position="88"/>
    </location>
</feature>
<dbReference type="RefSeq" id="WP_128715656.1">
    <property type="nucleotide sequence ID" value="NZ_CP035002.1"/>
</dbReference>
<geneLocation type="plasmid" evidence="3">
    <name>prapfh23d</name>
</geneLocation>
<accession>A0AAE6C5C4</accession>
<evidence type="ECO:0000259" key="1">
    <source>
        <dbReference type="Pfam" id="PF26343"/>
    </source>
</evidence>
<sequence length="99" mass="10868">MLAAAVAGKASIIVTWNLKDFPAQDLRPNRVTSQSPDDFLTELHAAFPDALIASVKRARLNLRKTTPTVERFIDALKQNGLKKFSRMLCQDIASLQGSG</sequence>
<name>A0AAE6C5C4_9HYPH</name>
<evidence type="ECO:0000313" key="3">
    <source>
        <dbReference type="Proteomes" id="UP000220927"/>
    </source>
</evidence>